<evidence type="ECO:0000313" key="4">
    <source>
        <dbReference type="Proteomes" id="UP001213000"/>
    </source>
</evidence>
<proteinExistence type="predicted"/>
<keyword evidence="4" id="KW-1185">Reference proteome</keyword>
<feature type="region of interest" description="Disordered" evidence="1">
    <location>
        <begin position="39"/>
        <end position="88"/>
    </location>
</feature>
<dbReference type="Proteomes" id="UP001213000">
    <property type="component" value="Unassembled WGS sequence"/>
</dbReference>
<keyword evidence="2" id="KW-1133">Transmembrane helix</keyword>
<evidence type="ECO:0000256" key="2">
    <source>
        <dbReference type="SAM" id="Phobius"/>
    </source>
</evidence>
<comment type="caution">
    <text evidence="3">The sequence shown here is derived from an EMBL/GenBank/DDBJ whole genome shotgun (WGS) entry which is preliminary data.</text>
</comment>
<feature type="compositionally biased region" description="Polar residues" evidence="1">
    <location>
        <begin position="39"/>
        <end position="80"/>
    </location>
</feature>
<name>A0AAD5VWG1_9AGAR</name>
<dbReference type="AlphaFoldDB" id="A0AAD5VWG1"/>
<gene>
    <name evidence="3" type="ORF">NP233_g4242</name>
</gene>
<reference evidence="3" key="1">
    <citation type="submission" date="2022-07" db="EMBL/GenBank/DDBJ databases">
        <title>Genome Sequence of Leucocoprinus birnbaumii.</title>
        <authorList>
            <person name="Buettner E."/>
        </authorList>
    </citation>
    <scope>NUCLEOTIDE SEQUENCE</scope>
    <source>
        <strain evidence="3">VT141</strain>
    </source>
</reference>
<evidence type="ECO:0000256" key="1">
    <source>
        <dbReference type="SAM" id="MobiDB-lite"/>
    </source>
</evidence>
<feature type="region of interest" description="Disordered" evidence="1">
    <location>
        <begin position="213"/>
        <end position="275"/>
    </location>
</feature>
<keyword evidence="2" id="KW-0812">Transmembrane</keyword>
<sequence length="367" mass="39182">MSKLYLHVQVSKISRITDDTPTGDWHKFLQGWLMRQCHSGSGNTSTDSVTTSVPLSPTVSEGDSTSTNQEKNPVQTSSSSKDSRPGAGAIISTVFPSRTESPVLAPSNSGHPLIQVPSDSASVNSTQIILNTVTSSLQAHATAVTPSQSATSGDQVAGQGSVSSSKVIIPICAIAFMVLLGAVLYWRRKRRLKRFTKVGWSVKTKLQPFSLEASADPGAVEPRGRRTKPANRDVDESLLLSPLTPPLLINPDISSRPSSRNSTSSPSSRTSPRLFAKIDRSDTPISAEISSKMTSQPREGGEVAGEVPHLVCQMRALMQRFEALETAVQGGMTPGVVPTRQSLLDGIDLEDRPPDYVPRPMSGEGQG</sequence>
<feature type="transmembrane region" description="Helical" evidence="2">
    <location>
        <begin position="167"/>
        <end position="186"/>
    </location>
</feature>
<evidence type="ECO:0000313" key="3">
    <source>
        <dbReference type="EMBL" id="KAJ3570684.1"/>
    </source>
</evidence>
<feature type="region of interest" description="Disordered" evidence="1">
    <location>
        <begin position="346"/>
        <end position="367"/>
    </location>
</feature>
<accession>A0AAD5VWG1</accession>
<keyword evidence="2" id="KW-0472">Membrane</keyword>
<feature type="compositionally biased region" description="Low complexity" evidence="1">
    <location>
        <begin position="254"/>
        <end position="273"/>
    </location>
</feature>
<protein>
    <submittedName>
        <fullName evidence="3">Uncharacterized protein</fullName>
    </submittedName>
</protein>
<organism evidence="3 4">
    <name type="scientific">Leucocoprinus birnbaumii</name>
    <dbReference type="NCBI Taxonomy" id="56174"/>
    <lineage>
        <taxon>Eukaryota</taxon>
        <taxon>Fungi</taxon>
        <taxon>Dikarya</taxon>
        <taxon>Basidiomycota</taxon>
        <taxon>Agaricomycotina</taxon>
        <taxon>Agaricomycetes</taxon>
        <taxon>Agaricomycetidae</taxon>
        <taxon>Agaricales</taxon>
        <taxon>Agaricineae</taxon>
        <taxon>Agaricaceae</taxon>
        <taxon>Leucocoprinus</taxon>
    </lineage>
</organism>
<dbReference type="EMBL" id="JANIEX010000224">
    <property type="protein sequence ID" value="KAJ3570684.1"/>
    <property type="molecule type" value="Genomic_DNA"/>
</dbReference>